<reference evidence="2" key="1">
    <citation type="journal article" date="2020" name="bioRxiv">
        <title>Chromosome-level reference genome of the European wasp spider Argiope bruennichi: a resource for studies on range expansion and evolutionary adaptation.</title>
        <authorList>
            <person name="Sheffer M.M."/>
            <person name="Hoppe A."/>
            <person name="Krehenwinkel H."/>
            <person name="Uhl G."/>
            <person name="Kuss A.W."/>
            <person name="Jensen L."/>
            <person name="Jensen C."/>
            <person name="Gillespie R.G."/>
            <person name="Hoff K.J."/>
            <person name="Prost S."/>
        </authorList>
    </citation>
    <scope>NUCLEOTIDE SEQUENCE</scope>
</reference>
<proteinExistence type="predicted"/>
<dbReference type="EMBL" id="JABXBU010002228">
    <property type="protein sequence ID" value="KAF8770838.1"/>
    <property type="molecule type" value="Genomic_DNA"/>
</dbReference>
<gene>
    <name evidence="2" type="ORF">HNY73_018322</name>
</gene>
<feature type="region of interest" description="Disordered" evidence="1">
    <location>
        <begin position="784"/>
        <end position="804"/>
    </location>
</feature>
<feature type="compositionally biased region" description="Low complexity" evidence="1">
    <location>
        <begin position="631"/>
        <end position="644"/>
    </location>
</feature>
<feature type="region of interest" description="Disordered" evidence="1">
    <location>
        <begin position="629"/>
        <end position="689"/>
    </location>
</feature>
<organism evidence="2 3">
    <name type="scientific">Argiope bruennichi</name>
    <name type="common">Wasp spider</name>
    <name type="synonym">Aranea bruennichi</name>
    <dbReference type="NCBI Taxonomy" id="94029"/>
    <lineage>
        <taxon>Eukaryota</taxon>
        <taxon>Metazoa</taxon>
        <taxon>Ecdysozoa</taxon>
        <taxon>Arthropoda</taxon>
        <taxon>Chelicerata</taxon>
        <taxon>Arachnida</taxon>
        <taxon>Araneae</taxon>
        <taxon>Araneomorphae</taxon>
        <taxon>Entelegynae</taxon>
        <taxon>Araneoidea</taxon>
        <taxon>Araneidae</taxon>
        <taxon>Argiope</taxon>
    </lineage>
</organism>
<feature type="compositionally biased region" description="Polar residues" evidence="1">
    <location>
        <begin position="792"/>
        <end position="804"/>
    </location>
</feature>
<reference evidence="2" key="2">
    <citation type="submission" date="2020-06" db="EMBL/GenBank/DDBJ databases">
        <authorList>
            <person name="Sheffer M."/>
        </authorList>
    </citation>
    <scope>NUCLEOTIDE SEQUENCE</scope>
</reference>
<feature type="compositionally biased region" description="Polar residues" evidence="1">
    <location>
        <begin position="142"/>
        <end position="155"/>
    </location>
</feature>
<sequence>MKVVTQPGKKNAEISRTFNALKKMKEKKFEKSKNVKRNKSLEKLLDFKRKQDDNKGQQLSSNEKTIIYNSSGLFRQNQRNKSMEDFWDFTRPLSFPIITRNVSPNFKSIKESTSVKDSILEALFEAWKSNKIRHERRKLATQPVNAPSEQPSSRPISMKISEPLPKIKDSPSQPFTFKVFSDNEQIKARNDVPAHQQSFSSKLLSSISNNTEISENCFRNSAKNQSPKVQQNSQMQQLVFPAPSSNLHLNDSNMTTASNTLPLLVHASSSQQSATLSLSNKKHLIGFKNDTMNKVTPIFEQVSSKQSSTYAPLSSNVHPIDSGKISMYNQSLASEYASSSQQSTTISFSNRVPLNAYNATNMKETTSEFKNSSPQESTSEQSCVPPEDGGNENKQIPKDINMEFVINKNNIQDNDNSSFGIKREAKEKVEDQRVVRDCFIKNEDLQGSHAAALDDSKCLERNEETMDCDFASLKFELHTLKSNILEENRKEKIESAKDNVTPFMNLPSKKCAGESNLKNLTDITNSSTSACQQDKCNAESSNSKNKYNFRFSTPIYNYVNFTPSGSETTSQLDRTVPFEESMDNCLTSNSSSYDKYNFLKTYLTSCHLQEPFGSQNIMKDFINVRNFSHTSGESDTSEKSSMSSNEERPSSDTNDSNISMNSGPESGSSQESSSNSCLVTSSSTDDEHEINGQHTISFNFADDNNICEEYPKIAVNEDLKQTEEKSSTEPVLSPTPSTSFSNDKLRDVGNERSSKRMTPQKKPDYKPFENGSLYWLKQGRSLSKNKCEQRETIPTNVSRSKSHNCGSLRIQVLMSSKPQEKCRSATRGEPCSDNSSKSRINHLQGNSSINQRDKNNSKKIHATPKTEAAKLSEKMQLDQLSTNQILAQIGLSVLTHETSSPRNTYLETYKKLLTMCGNQK</sequence>
<evidence type="ECO:0000313" key="3">
    <source>
        <dbReference type="Proteomes" id="UP000807504"/>
    </source>
</evidence>
<feature type="compositionally biased region" description="Low complexity" evidence="1">
    <location>
        <begin position="661"/>
        <end position="683"/>
    </location>
</feature>
<feature type="compositionally biased region" description="Basic and acidic residues" evidence="1">
    <location>
        <begin position="743"/>
        <end position="754"/>
    </location>
</feature>
<feature type="region of interest" description="Disordered" evidence="1">
    <location>
        <begin position="138"/>
        <end position="157"/>
    </location>
</feature>
<dbReference type="Proteomes" id="UP000807504">
    <property type="component" value="Unassembled WGS sequence"/>
</dbReference>
<feature type="region of interest" description="Disordered" evidence="1">
    <location>
        <begin position="717"/>
        <end position="770"/>
    </location>
</feature>
<keyword evidence="3" id="KW-1185">Reference proteome</keyword>
<feature type="compositionally biased region" description="Polar residues" evidence="1">
    <location>
        <begin position="728"/>
        <end position="742"/>
    </location>
</feature>
<feature type="compositionally biased region" description="Polar residues" evidence="1">
    <location>
        <begin position="832"/>
        <end position="850"/>
    </location>
</feature>
<evidence type="ECO:0000256" key="1">
    <source>
        <dbReference type="SAM" id="MobiDB-lite"/>
    </source>
</evidence>
<name>A0A8T0EHF8_ARGBR</name>
<comment type="caution">
    <text evidence="2">The sequence shown here is derived from an EMBL/GenBank/DDBJ whole genome shotgun (WGS) entry which is preliminary data.</text>
</comment>
<feature type="region of interest" description="Disordered" evidence="1">
    <location>
        <begin position="364"/>
        <end position="395"/>
    </location>
</feature>
<protein>
    <submittedName>
        <fullName evidence="2">Uncharacterized protein</fullName>
    </submittedName>
</protein>
<evidence type="ECO:0000313" key="2">
    <source>
        <dbReference type="EMBL" id="KAF8770838.1"/>
    </source>
</evidence>
<dbReference type="AlphaFoldDB" id="A0A8T0EHF8"/>
<feature type="region of interest" description="Disordered" evidence="1">
    <location>
        <begin position="816"/>
        <end position="858"/>
    </location>
</feature>
<feature type="compositionally biased region" description="Polar residues" evidence="1">
    <location>
        <begin position="364"/>
        <end position="382"/>
    </location>
</feature>
<accession>A0A8T0EHF8</accession>
<feature type="compositionally biased region" description="Basic and acidic residues" evidence="1">
    <location>
        <begin position="717"/>
        <end position="727"/>
    </location>
</feature>